<name>A0A1B7NF47_9AGAM</name>
<dbReference type="EMBL" id="KV448138">
    <property type="protein sequence ID" value="OAX43414.1"/>
    <property type="molecule type" value="Genomic_DNA"/>
</dbReference>
<reference evidence="2 3" key="1">
    <citation type="submission" date="2016-06" db="EMBL/GenBank/DDBJ databases">
        <title>Comparative genomics of the ectomycorrhizal sister species Rhizopogon vinicolor and Rhizopogon vesiculosus (Basidiomycota: Boletales) reveals a divergence of the mating type B locus.</title>
        <authorList>
            <consortium name="DOE Joint Genome Institute"/>
            <person name="Mujic A.B."/>
            <person name="Kuo A."/>
            <person name="Tritt A."/>
            <person name="Lipzen A."/>
            <person name="Chen C."/>
            <person name="Johnson J."/>
            <person name="Sharma A."/>
            <person name="Barry K."/>
            <person name="Grigoriev I.V."/>
            <person name="Spatafora J.W."/>
        </authorList>
    </citation>
    <scope>NUCLEOTIDE SEQUENCE [LARGE SCALE GENOMIC DNA]</scope>
    <source>
        <strain evidence="2 3">AM-OR11-026</strain>
    </source>
</reference>
<dbReference type="AlphaFoldDB" id="A0A1B7NF47"/>
<dbReference type="InParanoid" id="A0A1B7NF47"/>
<sequence>MSIRSPIEEPQVTHSQKATVEDADEAVDEEQEEDEEVVDEKLPWTHSPSRTGQFIPPPSLVEAGASLNDLKFLIQPRRTSGIGHKDPQLDLLLQSRLEKMQMFLWNYTKPIGACRWQAASLMNANAYEKSTWLAGRLRQWTRAYILDRNDLPLNIYGTWNSSILEDAGYSKRVYHEFPMSSKEADLERNVLAALEAVPLDAIRRFSTRSLRFMDY</sequence>
<evidence type="ECO:0000313" key="3">
    <source>
        <dbReference type="Proteomes" id="UP000092154"/>
    </source>
</evidence>
<feature type="region of interest" description="Disordered" evidence="1">
    <location>
        <begin position="1"/>
        <end position="55"/>
    </location>
</feature>
<keyword evidence="3" id="KW-1185">Reference proteome</keyword>
<feature type="compositionally biased region" description="Acidic residues" evidence="1">
    <location>
        <begin position="21"/>
        <end position="38"/>
    </location>
</feature>
<accession>A0A1B7NF47</accession>
<evidence type="ECO:0000313" key="2">
    <source>
        <dbReference type="EMBL" id="OAX43414.1"/>
    </source>
</evidence>
<protein>
    <submittedName>
        <fullName evidence="2">Uncharacterized protein</fullName>
    </submittedName>
</protein>
<proteinExistence type="predicted"/>
<organism evidence="2 3">
    <name type="scientific">Rhizopogon vinicolor AM-OR11-026</name>
    <dbReference type="NCBI Taxonomy" id="1314800"/>
    <lineage>
        <taxon>Eukaryota</taxon>
        <taxon>Fungi</taxon>
        <taxon>Dikarya</taxon>
        <taxon>Basidiomycota</taxon>
        <taxon>Agaricomycotina</taxon>
        <taxon>Agaricomycetes</taxon>
        <taxon>Agaricomycetidae</taxon>
        <taxon>Boletales</taxon>
        <taxon>Suillineae</taxon>
        <taxon>Rhizopogonaceae</taxon>
        <taxon>Rhizopogon</taxon>
    </lineage>
</organism>
<evidence type="ECO:0000256" key="1">
    <source>
        <dbReference type="SAM" id="MobiDB-lite"/>
    </source>
</evidence>
<dbReference type="OrthoDB" id="2690476at2759"/>
<dbReference type="Proteomes" id="UP000092154">
    <property type="component" value="Unassembled WGS sequence"/>
</dbReference>
<gene>
    <name evidence="2" type="ORF">K503DRAFT_765865</name>
</gene>